<feature type="chain" id="PRO_5047465256" evidence="4">
    <location>
        <begin position="28"/>
        <end position="729"/>
    </location>
</feature>
<dbReference type="Pfam" id="PF01915">
    <property type="entry name" value="Glyco_hydro_3_C"/>
    <property type="match status" value="1"/>
</dbReference>
<dbReference type="EMBL" id="JAATJH010000013">
    <property type="protein sequence ID" value="NJC28457.1"/>
    <property type="molecule type" value="Genomic_DNA"/>
</dbReference>
<keyword evidence="6" id="KW-0326">Glycosidase</keyword>
<reference evidence="6 7" key="1">
    <citation type="submission" date="2020-03" db="EMBL/GenBank/DDBJ databases">
        <title>Genomic Encyclopedia of Type Strains, Phase IV (KMG-IV): sequencing the most valuable type-strain genomes for metagenomic binning, comparative biology and taxonomic classification.</title>
        <authorList>
            <person name="Goeker M."/>
        </authorList>
    </citation>
    <scope>NUCLEOTIDE SEQUENCE [LARGE SCALE GENOMIC DNA]</scope>
    <source>
        <strain evidence="6 7">DSM 105096</strain>
    </source>
</reference>
<dbReference type="PANTHER" id="PTHR42721:SF3">
    <property type="entry name" value="BETA-D-XYLOSIDASE 5-RELATED"/>
    <property type="match status" value="1"/>
</dbReference>
<dbReference type="RefSeq" id="WP_209038009.1">
    <property type="nucleotide sequence ID" value="NZ_JAATJH010000013.1"/>
</dbReference>
<dbReference type="InterPro" id="IPR002772">
    <property type="entry name" value="Glyco_hydro_3_C"/>
</dbReference>
<feature type="signal peptide" evidence="4">
    <location>
        <begin position="1"/>
        <end position="27"/>
    </location>
</feature>
<dbReference type="InterPro" id="IPR026891">
    <property type="entry name" value="Fn3-like"/>
</dbReference>
<accession>A0ABX0XI99</accession>
<keyword evidence="3 6" id="KW-0378">Hydrolase</keyword>
<organism evidence="6 7">
    <name type="scientific">Neolewinella antarctica</name>
    <dbReference type="NCBI Taxonomy" id="442734"/>
    <lineage>
        <taxon>Bacteria</taxon>
        <taxon>Pseudomonadati</taxon>
        <taxon>Bacteroidota</taxon>
        <taxon>Saprospiria</taxon>
        <taxon>Saprospirales</taxon>
        <taxon>Lewinellaceae</taxon>
        <taxon>Neolewinella</taxon>
    </lineage>
</organism>
<dbReference type="Gene3D" id="3.20.20.300">
    <property type="entry name" value="Glycoside hydrolase, family 3, N-terminal domain"/>
    <property type="match status" value="1"/>
</dbReference>
<evidence type="ECO:0000256" key="3">
    <source>
        <dbReference type="ARBA" id="ARBA00022801"/>
    </source>
</evidence>
<dbReference type="InterPro" id="IPR036962">
    <property type="entry name" value="Glyco_hydro_3_N_sf"/>
</dbReference>
<dbReference type="InterPro" id="IPR017853">
    <property type="entry name" value="GH"/>
</dbReference>
<dbReference type="Proteomes" id="UP000770785">
    <property type="component" value="Unassembled WGS sequence"/>
</dbReference>
<evidence type="ECO:0000256" key="1">
    <source>
        <dbReference type="ARBA" id="ARBA00005336"/>
    </source>
</evidence>
<evidence type="ECO:0000313" key="7">
    <source>
        <dbReference type="Proteomes" id="UP000770785"/>
    </source>
</evidence>
<comment type="caution">
    <text evidence="6">The sequence shown here is derived from an EMBL/GenBank/DDBJ whole genome shotgun (WGS) entry which is preliminary data.</text>
</comment>
<dbReference type="PANTHER" id="PTHR42721">
    <property type="entry name" value="SUGAR HYDROLASE-RELATED"/>
    <property type="match status" value="1"/>
</dbReference>
<dbReference type="SUPFAM" id="SSF52279">
    <property type="entry name" value="Beta-D-glucan exohydrolase, C-terminal domain"/>
    <property type="match status" value="1"/>
</dbReference>
<dbReference type="Gene3D" id="2.60.40.10">
    <property type="entry name" value="Immunoglobulins"/>
    <property type="match status" value="1"/>
</dbReference>
<dbReference type="SUPFAM" id="SSF51445">
    <property type="entry name" value="(Trans)glycosidases"/>
    <property type="match status" value="1"/>
</dbReference>
<dbReference type="InterPro" id="IPR044993">
    <property type="entry name" value="BXL"/>
</dbReference>
<gene>
    <name evidence="6" type="ORF">GGR27_003982</name>
</gene>
<dbReference type="SMART" id="SM01217">
    <property type="entry name" value="Fn3_like"/>
    <property type="match status" value="1"/>
</dbReference>
<evidence type="ECO:0000256" key="4">
    <source>
        <dbReference type="SAM" id="SignalP"/>
    </source>
</evidence>
<dbReference type="InterPro" id="IPR013783">
    <property type="entry name" value="Ig-like_fold"/>
</dbReference>
<dbReference type="Pfam" id="PF14310">
    <property type="entry name" value="Fn3-like"/>
    <property type="match status" value="1"/>
</dbReference>
<sequence>MMHPLLLTVFRRRFALLIALPLTCLLAGCDSATTSSTGEGEFDDRVSELMSKMSTADKVAELTQDAPANDSLGIPLMRYSECLHGLWIEGATVYPQAIALGGTWEPELVRQMTDIIAREARAVNISHCYSPNLDVTNGDARYGRVEESYGEDPYLVTRMGVAFIQGLQGMGDEYLDENHVLATAKHFVGYPENRRGINAGFVDISERRLKEIYLPPFEAAVKEARVGCIMPGHQDMNGIPLHMDGKRLTGLLRDEWGFDGFIVSDNNDVSRLELMHFIAKNRTEAAVMGLKAGVDMDLVIGKSPKFSAYIDNVLRDTLEADPSLMKYVDQSVRRILTMKYKLGLFDDDRVYADTLVSTQEAQDFALHLAHKAVTLLKNDDQLLPLDVTKLKSIAVIGPNAAEVRLPNGRYTQMGGYSGIPPYFTSVIEGIEAKVGDKIQVNYAEGAALKSESTAGFAEAVAAARRSDVVILAIGGSTETCGEGTDRETLDLFGVQEELVKAIEATGKPIVAVLLNGRPLAINYLAENIPAIIEGWYLGMRTGEALADVIFGDYNPGGKLTVSFPRGVGQIPVTYLERPDFVGSGSGQYRFADKTPLYPFGFGLSYTTFAYGEPTLLAPAIALADSTTVSVTVTNTGDRAGEEVVQLYVRDDYASVGRYNKLLKGFERVALEPGETKTVTFPLGFEQLALYDAELEKVVEAGTFTISVGGSSRAEDLKTVTLTTNEPSAR</sequence>
<dbReference type="Gene3D" id="3.40.50.1700">
    <property type="entry name" value="Glycoside hydrolase family 3 C-terminal domain"/>
    <property type="match status" value="1"/>
</dbReference>
<name>A0ABX0XI99_9BACT</name>
<dbReference type="InterPro" id="IPR036881">
    <property type="entry name" value="Glyco_hydro_3_C_sf"/>
</dbReference>
<keyword evidence="7" id="KW-1185">Reference proteome</keyword>
<dbReference type="Pfam" id="PF00933">
    <property type="entry name" value="Glyco_hydro_3"/>
    <property type="match status" value="1"/>
</dbReference>
<evidence type="ECO:0000259" key="5">
    <source>
        <dbReference type="SMART" id="SM01217"/>
    </source>
</evidence>
<dbReference type="GO" id="GO:0008422">
    <property type="term" value="F:beta-glucosidase activity"/>
    <property type="evidence" value="ECO:0007669"/>
    <property type="project" value="UniProtKB-EC"/>
</dbReference>
<keyword evidence="2 4" id="KW-0732">Signal</keyword>
<dbReference type="InterPro" id="IPR001764">
    <property type="entry name" value="Glyco_hydro_3_N"/>
</dbReference>
<evidence type="ECO:0000313" key="6">
    <source>
        <dbReference type="EMBL" id="NJC28457.1"/>
    </source>
</evidence>
<protein>
    <submittedName>
        <fullName evidence="6">Beta-glucosidase</fullName>
        <ecNumber evidence="6">3.2.1.21</ecNumber>
    </submittedName>
</protein>
<feature type="domain" description="Fibronectin type III-like" evidence="5">
    <location>
        <begin position="642"/>
        <end position="711"/>
    </location>
</feature>
<evidence type="ECO:0000256" key="2">
    <source>
        <dbReference type="ARBA" id="ARBA00022729"/>
    </source>
</evidence>
<dbReference type="EC" id="3.2.1.21" evidence="6"/>
<proteinExistence type="inferred from homology"/>
<comment type="similarity">
    <text evidence="1">Belongs to the glycosyl hydrolase 3 family.</text>
</comment>
<dbReference type="PRINTS" id="PR00133">
    <property type="entry name" value="GLHYDRLASE3"/>
</dbReference>